<gene>
    <name evidence="3" type="ORF">AKJ09_06144</name>
</gene>
<evidence type="ECO:0000256" key="1">
    <source>
        <dbReference type="SAM" id="MobiDB-lite"/>
    </source>
</evidence>
<dbReference type="KEGG" id="llu:AKJ09_06144"/>
<feature type="chain" id="PRO_5005466417" description="Type IV fimbrial biogenesis protein PilY1" evidence="2">
    <location>
        <begin position="27"/>
        <end position="425"/>
    </location>
</feature>
<feature type="region of interest" description="Disordered" evidence="1">
    <location>
        <begin position="28"/>
        <end position="65"/>
    </location>
</feature>
<dbReference type="RefSeq" id="WP_146650932.1">
    <property type="nucleotide sequence ID" value="NZ_CP012333.1"/>
</dbReference>
<evidence type="ECO:0000256" key="2">
    <source>
        <dbReference type="SAM" id="SignalP"/>
    </source>
</evidence>
<sequence length="425" mass="44293">MMARRLRFGILSGLSLLVLRAVSGCASDATSNDGTPTPNVDAGNTLADATSDTPDAAPEADPRDAALPPCSVEGWCYVDLPGSSSLAGADGPRDPNGFTFPLRAIWIAPDHRAFAVSARGHVLAWDGKAWQVIFLSKSGLRAVWGTSSGDVWVGGDAGALFHGTMNGGALTFRSVASGTAHPITKVWGTSSHDVWLIADTPYHLDPSTANTASPFVGVTVPSSYGEGAGPSTITAVWGTASDTWLGGMATTFCAPPNCTNAKTLFVARRTLDGSAGATWDTAAIPVDQATAIVSGLSTSDGVQHIVANANFITDRAVAIRLAEDATKLDSAHGAIRTSGAYSWNYEDAEKFGAPRGFWERIRTISGSSDCPGSFADSTAQRGRSRAYLARRSRRWSTISTEFMPSSPGPIATCGSSVTTSRCIGR</sequence>
<dbReference type="STRING" id="1391654.AKJ09_06144"/>
<evidence type="ECO:0008006" key="5">
    <source>
        <dbReference type="Google" id="ProtNLM"/>
    </source>
</evidence>
<proteinExistence type="predicted"/>
<evidence type="ECO:0000313" key="3">
    <source>
        <dbReference type="EMBL" id="AKU99480.1"/>
    </source>
</evidence>
<dbReference type="EMBL" id="CP012333">
    <property type="protein sequence ID" value="AKU99480.1"/>
    <property type="molecule type" value="Genomic_DNA"/>
</dbReference>
<accession>A0A0K1Q117</accession>
<keyword evidence="2" id="KW-0732">Signal</keyword>
<dbReference type="Proteomes" id="UP000064967">
    <property type="component" value="Chromosome"/>
</dbReference>
<evidence type="ECO:0000313" key="4">
    <source>
        <dbReference type="Proteomes" id="UP000064967"/>
    </source>
</evidence>
<name>A0A0K1Q117_9BACT</name>
<reference evidence="3 4" key="1">
    <citation type="submission" date="2015-08" db="EMBL/GenBank/DDBJ databases">
        <authorList>
            <person name="Babu N.S."/>
            <person name="Beckwith C.J."/>
            <person name="Beseler K.G."/>
            <person name="Brison A."/>
            <person name="Carone J.V."/>
            <person name="Caskin T.P."/>
            <person name="Diamond M."/>
            <person name="Durham M.E."/>
            <person name="Foxe J.M."/>
            <person name="Go M."/>
            <person name="Henderson B.A."/>
            <person name="Jones I.B."/>
            <person name="McGettigan J.A."/>
            <person name="Micheletti S.J."/>
            <person name="Nasrallah M.E."/>
            <person name="Ortiz D."/>
            <person name="Piller C.R."/>
            <person name="Privatt S.R."/>
            <person name="Schneider S.L."/>
            <person name="Sharp S."/>
            <person name="Smith T.C."/>
            <person name="Stanton J.D."/>
            <person name="Ullery H.E."/>
            <person name="Wilson R.J."/>
            <person name="Serrano M.G."/>
            <person name="Buck G."/>
            <person name="Lee V."/>
            <person name="Wang Y."/>
            <person name="Carvalho R."/>
            <person name="Voegtly L."/>
            <person name="Shi R."/>
            <person name="Duckworth R."/>
            <person name="Johnson A."/>
            <person name="Loviza R."/>
            <person name="Walstead R."/>
            <person name="Shah Z."/>
            <person name="Kiflezghi M."/>
            <person name="Wade K."/>
            <person name="Ball S.L."/>
            <person name="Bradley K.W."/>
            <person name="Asai D.J."/>
            <person name="Bowman C.A."/>
            <person name="Russell D.A."/>
            <person name="Pope W.H."/>
            <person name="Jacobs-Sera D."/>
            <person name="Hendrix R.W."/>
            <person name="Hatfull G.F."/>
        </authorList>
    </citation>
    <scope>NUCLEOTIDE SEQUENCE [LARGE SCALE GENOMIC DNA]</scope>
    <source>
        <strain evidence="3 4">DSM 27648</strain>
    </source>
</reference>
<dbReference type="OrthoDB" id="8093255at2"/>
<keyword evidence="4" id="KW-1185">Reference proteome</keyword>
<feature type="compositionally biased region" description="Polar residues" evidence="1">
    <location>
        <begin position="28"/>
        <end position="38"/>
    </location>
</feature>
<organism evidence="3 4">
    <name type="scientific">Labilithrix luteola</name>
    <dbReference type="NCBI Taxonomy" id="1391654"/>
    <lineage>
        <taxon>Bacteria</taxon>
        <taxon>Pseudomonadati</taxon>
        <taxon>Myxococcota</taxon>
        <taxon>Polyangia</taxon>
        <taxon>Polyangiales</taxon>
        <taxon>Labilitrichaceae</taxon>
        <taxon>Labilithrix</taxon>
    </lineage>
</organism>
<feature type="compositionally biased region" description="Low complexity" evidence="1">
    <location>
        <begin position="47"/>
        <end position="65"/>
    </location>
</feature>
<feature type="signal peptide" evidence="2">
    <location>
        <begin position="1"/>
        <end position="26"/>
    </location>
</feature>
<dbReference type="AlphaFoldDB" id="A0A0K1Q117"/>
<protein>
    <recommendedName>
        <fullName evidence="5">Type IV fimbrial biogenesis protein PilY1</fullName>
    </recommendedName>
</protein>